<dbReference type="Proteomes" id="UP001320460">
    <property type="component" value="Chromosome"/>
</dbReference>
<name>A0ABN6LR94_9ENTR</name>
<evidence type="ECO:0000313" key="1">
    <source>
        <dbReference type="EMBL" id="BDD51674.1"/>
    </source>
</evidence>
<protein>
    <submittedName>
        <fullName evidence="1">Uncharacterized protein</fullName>
    </submittedName>
</protein>
<sequence length="49" mass="5684">MPVLIVRIFRLTKVPCDLSLMPGVGGYANKRLVNRSGIRWRYDIHDRTV</sequence>
<accession>A0ABN6LR94</accession>
<gene>
    <name evidence="1" type="ORF">PDTA9734_31610</name>
</gene>
<dbReference type="EMBL" id="AP025334">
    <property type="protein sequence ID" value="BDD51674.1"/>
    <property type="molecule type" value="Genomic_DNA"/>
</dbReference>
<reference evidence="1 2" key="1">
    <citation type="submission" date="2021-12" db="EMBL/GenBank/DDBJ databases">
        <title>Complete genome sequence of Phytobacter diazotrophicus TA9734.</title>
        <authorList>
            <person name="Kubota H."/>
            <person name="Nakayama Y."/>
            <person name="Ariyoshi T."/>
        </authorList>
    </citation>
    <scope>NUCLEOTIDE SEQUENCE [LARGE SCALE GENOMIC DNA]</scope>
    <source>
        <strain evidence="1 2">TA9734</strain>
    </source>
</reference>
<evidence type="ECO:0000313" key="2">
    <source>
        <dbReference type="Proteomes" id="UP001320460"/>
    </source>
</evidence>
<keyword evidence="2" id="KW-1185">Reference proteome</keyword>
<organism evidence="1 2">
    <name type="scientific">Phytobacter diazotrophicus</name>
    <dbReference type="NCBI Taxonomy" id="395631"/>
    <lineage>
        <taxon>Bacteria</taxon>
        <taxon>Pseudomonadati</taxon>
        <taxon>Pseudomonadota</taxon>
        <taxon>Gammaproteobacteria</taxon>
        <taxon>Enterobacterales</taxon>
        <taxon>Enterobacteriaceae</taxon>
        <taxon>Phytobacter</taxon>
    </lineage>
</organism>
<proteinExistence type="predicted"/>